<keyword evidence="5" id="KW-1185">Reference proteome</keyword>
<name>A0A1T5AZK7_9BACT</name>
<proteinExistence type="predicted"/>
<dbReference type="InterPro" id="IPR005532">
    <property type="entry name" value="SUMF_dom"/>
</dbReference>
<organism evidence="4 5">
    <name type="scientific">Parabacteroides chartae</name>
    <dbReference type="NCBI Taxonomy" id="1037355"/>
    <lineage>
        <taxon>Bacteria</taxon>
        <taxon>Pseudomonadati</taxon>
        <taxon>Bacteroidota</taxon>
        <taxon>Bacteroidia</taxon>
        <taxon>Bacteroidales</taxon>
        <taxon>Tannerellaceae</taxon>
        <taxon>Parabacteroides</taxon>
    </lineage>
</organism>
<dbReference type="Gene3D" id="3.90.1580.10">
    <property type="entry name" value="paralog of FGE (formylglycine-generating enzyme)"/>
    <property type="match status" value="1"/>
</dbReference>
<dbReference type="Proteomes" id="UP000190852">
    <property type="component" value="Unassembled WGS sequence"/>
</dbReference>
<dbReference type="AlphaFoldDB" id="A0A1T5AZK7"/>
<dbReference type="CDD" id="cd15482">
    <property type="entry name" value="Sialidase_non-viral"/>
    <property type="match status" value="1"/>
</dbReference>
<dbReference type="Gene3D" id="2.120.10.10">
    <property type="match status" value="1"/>
</dbReference>
<keyword evidence="1" id="KW-0732">Signal</keyword>
<sequence length="672" mass="75114">MNQTICSSFKSWILLSFLFTNSLLYSQNPLSEIKMADIPAGFFYMGGNGEGSNYDEAPIHKVTLTKPFKMSVTEITNAQYEAYDPAHKAYRGKNGISVHDNEAVVYVSYNDAMNYCKWLSEKEGKTYRLPTEAEWEYACRAGSYLTFSMDDGLPGIFHKNQQIVRDMKPVSLAVGETPANKFGLHDMHGNVEEWCLDWYGPYVADDQTDPVGMKHGLYRVTRGGSHNTPEKYLRSSNRMAMIPEDKHAQTGFRIVQADYPESEPLAVSAQAEQPVKVPQTKYNWKKGVTRKPFFLPPVPYVIEPACNSGIPFYRHNHQPAITWCPNGDLLAIWFSANEENGREMVVLGSRLRKGGETWEKASLFFKVPDRNMTGSSLFNDGQGRLLHLNGVEASGDWQNLAMIQRESTDNGATWSAPHLIAPEHTKRHQVIAGTIQTREGWYIQPCDAGPGSHDGAAIHISKDKGKTWSDPWDGQPAEFKPNGTGSTIAGIHTGIVQLMNGDLLALARGNSLPDANGVLRMPMSISKDMGKSWTYYASEFPPIDGGQRLVLLRLSEGPLLLISFTDHPIRTKKENRGMLFADASGMSYRGYGMYAALSFDEGKTWPVKKLLTDGTYRFLNGGAWTGYFEMDSTHAEPRGYLAAVQSPDKTIHLVSSRLHYRFNLAWLMEPAK</sequence>
<dbReference type="Pfam" id="PF03781">
    <property type="entry name" value="FGE-sulfatase"/>
    <property type="match status" value="1"/>
</dbReference>
<dbReference type="Pfam" id="PF13088">
    <property type="entry name" value="BNR_2"/>
    <property type="match status" value="1"/>
</dbReference>
<evidence type="ECO:0000259" key="3">
    <source>
        <dbReference type="Pfam" id="PF13088"/>
    </source>
</evidence>
<dbReference type="EMBL" id="FUYQ01000005">
    <property type="protein sequence ID" value="SKB40386.1"/>
    <property type="molecule type" value="Genomic_DNA"/>
</dbReference>
<feature type="signal peptide" evidence="1">
    <location>
        <begin position="1"/>
        <end position="26"/>
    </location>
</feature>
<feature type="domain" description="Sulfatase-modifying factor enzyme-like" evidence="2">
    <location>
        <begin position="34"/>
        <end position="255"/>
    </location>
</feature>
<dbReference type="PANTHER" id="PTHR23150:SF19">
    <property type="entry name" value="FORMYLGLYCINE-GENERATING ENZYME"/>
    <property type="match status" value="1"/>
</dbReference>
<protein>
    <submittedName>
        <fullName evidence="4">Formylglycine-generating enzyme, required for sulfatase activity, contains SUMF1/FGE domain</fullName>
    </submittedName>
</protein>
<dbReference type="SUPFAM" id="SSF56436">
    <property type="entry name" value="C-type lectin-like"/>
    <property type="match status" value="1"/>
</dbReference>
<dbReference type="PANTHER" id="PTHR23150">
    <property type="entry name" value="SULFATASE MODIFYING FACTOR 1, 2"/>
    <property type="match status" value="1"/>
</dbReference>
<dbReference type="InterPro" id="IPR036278">
    <property type="entry name" value="Sialidase_sf"/>
</dbReference>
<gene>
    <name evidence="4" type="ORF">SAMN05660349_00946</name>
</gene>
<dbReference type="InterPro" id="IPR051043">
    <property type="entry name" value="Sulfatase_Mod_Factor_Kinase"/>
</dbReference>
<dbReference type="InterPro" id="IPR016187">
    <property type="entry name" value="CTDL_fold"/>
</dbReference>
<evidence type="ECO:0000256" key="1">
    <source>
        <dbReference type="SAM" id="SignalP"/>
    </source>
</evidence>
<dbReference type="InterPro" id="IPR042095">
    <property type="entry name" value="SUMF_sf"/>
</dbReference>
<dbReference type="SUPFAM" id="SSF50939">
    <property type="entry name" value="Sialidases"/>
    <property type="match status" value="1"/>
</dbReference>
<feature type="domain" description="Sialidase" evidence="3">
    <location>
        <begin position="327"/>
        <end position="615"/>
    </location>
</feature>
<feature type="chain" id="PRO_5013160083" evidence="1">
    <location>
        <begin position="27"/>
        <end position="672"/>
    </location>
</feature>
<accession>A0A1T5AZK7</accession>
<reference evidence="5" key="1">
    <citation type="submission" date="2017-02" db="EMBL/GenBank/DDBJ databases">
        <authorList>
            <person name="Varghese N."/>
            <person name="Submissions S."/>
        </authorList>
    </citation>
    <scope>NUCLEOTIDE SEQUENCE [LARGE SCALE GENOMIC DNA]</scope>
    <source>
        <strain evidence="5">DSM 24967</strain>
    </source>
</reference>
<dbReference type="InterPro" id="IPR011040">
    <property type="entry name" value="Sialidase"/>
</dbReference>
<evidence type="ECO:0000259" key="2">
    <source>
        <dbReference type="Pfam" id="PF03781"/>
    </source>
</evidence>
<evidence type="ECO:0000313" key="4">
    <source>
        <dbReference type="EMBL" id="SKB40386.1"/>
    </source>
</evidence>
<evidence type="ECO:0000313" key="5">
    <source>
        <dbReference type="Proteomes" id="UP000190852"/>
    </source>
</evidence>
<dbReference type="GO" id="GO:0120147">
    <property type="term" value="F:formylglycine-generating oxidase activity"/>
    <property type="evidence" value="ECO:0007669"/>
    <property type="project" value="TreeGrafter"/>
</dbReference>